<dbReference type="AlphaFoldDB" id="A0A382MB60"/>
<accession>A0A382MB60</accession>
<proteinExistence type="predicted"/>
<protein>
    <recommendedName>
        <fullName evidence="2">Large polyvalent protein associated domain-containing protein</fullName>
    </recommendedName>
</protein>
<sequence length="112" mass="12840">MAYMNVEKKNKLAPGIKKVLAEYGMKGTLAKDRFTLKVNLKSGPIDFGTDYVNEYHIDRHFTGVAKEFLLKLKAAMMVGNHNNSDIMTDYFDVGWYIKINIGKWEKPYEVTA</sequence>
<reference evidence="1" key="1">
    <citation type="submission" date="2018-05" db="EMBL/GenBank/DDBJ databases">
        <authorList>
            <person name="Lanie J.A."/>
            <person name="Ng W.-L."/>
            <person name="Kazmierczak K.M."/>
            <person name="Andrzejewski T.M."/>
            <person name="Davidsen T.M."/>
            <person name="Wayne K.J."/>
            <person name="Tettelin H."/>
            <person name="Glass J.I."/>
            <person name="Rusch D."/>
            <person name="Podicherti R."/>
            <person name="Tsui H.-C.T."/>
            <person name="Winkler M.E."/>
        </authorList>
    </citation>
    <scope>NUCLEOTIDE SEQUENCE</scope>
</reference>
<organism evidence="1">
    <name type="scientific">marine metagenome</name>
    <dbReference type="NCBI Taxonomy" id="408172"/>
    <lineage>
        <taxon>unclassified sequences</taxon>
        <taxon>metagenomes</taxon>
        <taxon>ecological metagenomes</taxon>
    </lineage>
</organism>
<gene>
    <name evidence="1" type="ORF">METZ01_LOCUS298744</name>
</gene>
<evidence type="ECO:0008006" key="2">
    <source>
        <dbReference type="Google" id="ProtNLM"/>
    </source>
</evidence>
<name>A0A382MB60_9ZZZZ</name>
<evidence type="ECO:0000313" key="1">
    <source>
        <dbReference type="EMBL" id="SVC45890.1"/>
    </source>
</evidence>
<dbReference type="EMBL" id="UINC01092371">
    <property type="protein sequence ID" value="SVC45890.1"/>
    <property type="molecule type" value="Genomic_DNA"/>
</dbReference>